<gene>
    <name evidence="6" type="ORF">FEG63_19760</name>
</gene>
<keyword evidence="2 4" id="KW-0238">DNA-binding</keyword>
<dbReference type="Pfam" id="PF17925">
    <property type="entry name" value="TetR_C_20"/>
    <property type="match status" value="1"/>
</dbReference>
<dbReference type="Pfam" id="PF00440">
    <property type="entry name" value="TetR_N"/>
    <property type="match status" value="1"/>
</dbReference>
<proteinExistence type="predicted"/>
<dbReference type="InterPro" id="IPR050109">
    <property type="entry name" value="HTH-type_TetR-like_transc_reg"/>
</dbReference>
<feature type="domain" description="HTH tetR-type" evidence="5">
    <location>
        <begin position="12"/>
        <end position="72"/>
    </location>
</feature>
<dbReference type="Proteomes" id="UP000708347">
    <property type="component" value="Unassembled WGS sequence"/>
</dbReference>
<dbReference type="InterPro" id="IPR001647">
    <property type="entry name" value="HTH_TetR"/>
</dbReference>
<accession>A0ABX2K3Z8</accession>
<feature type="DNA-binding region" description="H-T-H motif" evidence="4">
    <location>
        <begin position="35"/>
        <end position="54"/>
    </location>
</feature>
<keyword evidence="1" id="KW-0805">Transcription regulation</keyword>
<dbReference type="SUPFAM" id="SSF46689">
    <property type="entry name" value="Homeodomain-like"/>
    <property type="match status" value="1"/>
</dbReference>
<protein>
    <submittedName>
        <fullName evidence="6">TetR/AcrR family transcriptional regulator</fullName>
    </submittedName>
</protein>
<evidence type="ECO:0000256" key="4">
    <source>
        <dbReference type="PROSITE-ProRule" id="PRU00335"/>
    </source>
</evidence>
<keyword evidence="3" id="KW-0804">Transcription</keyword>
<evidence type="ECO:0000256" key="2">
    <source>
        <dbReference type="ARBA" id="ARBA00023125"/>
    </source>
</evidence>
<dbReference type="EMBL" id="VBSB01000012">
    <property type="protein sequence ID" value="NTY61786.1"/>
    <property type="molecule type" value="Genomic_DNA"/>
</dbReference>
<dbReference type="InterPro" id="IPR009057">
    <property type="entry name" value="Homeodomain-like_sf"/>
</dbReference>
<sequence length="197" mass="22332">MDSAETTTGTAVGIRDRILDIVIEILETEGYEAVQLREVARRSRTSLSTIYKRYPTRDSMILAALESWMDEHRYAPLAQQHHEPGESIYDGLMRVLGTIFEPWERHPEMLKAYYRSRAATGREILLHRGLDIVIPAAMEVLDGVDEDFVDDVDTVLSSLVYGLSGRFAAGEIAITDILPTIERTIRRFTAGYEATRR</sequence>
<dbReference type="RefSeq" id="WP_174399535.1">
    <property type="nucleotide sequence ID" value="NZ_VBSB01000012.1"/>
</dbReference>
<dbReference type="PANTHER" id="PTHR30055:SF234">
    <property type="entry name" value="HTH-TYPE TRANSCRIPTIONAL REGULATOR BETI"/>
    <property type="match status" value="1"/>
</dbReference>
<keyword evidence="7" id="KW-1185">Reference proteome</keyword>
<evidence type="ECO:0000259" key="5">
    <source>
        <dbReference type="PROSITE" id="PS50977"/>
    </source>
</evidence>
<dbReference type="PROSITE" id="PS50977">
    <property type="entry name" value="HTH_TETR_2"/>
    <property type="match status" value="1"/>
</dbReference>
<name>A0ABX2K3Z8_9MYCO</name>
<dbReference type="PANTHER" id="PTHR30055">
    <property type="entry name" value="HTH-TYPE TRANSCRIPTIONAL REGULATOR RUTR"/>
    <property type="match status" value="1"/>
</dbReference>
<evidence type="ECO:0000256" key="1">
    <source>
        <dbReference type="ARBA" id="ARBA00023015"/>
    </source>
</evidence>
<organism evidence="6 7">
    <name type="scientific">Mycolicibacterium sphagni</name>
    <dbReference type="NCBI Taxonomy" id="1786"/>
    <lineage>
        <taxon>Bacteria</taxon>
        <taxon>Bacillati</taxon>
        <taxon>Actinomycetota</taxon>
        <taxon>Actinomycetes</taxon>
        <taxon>Mycobacteriales</taxon>
        <taxon>Mycobacteriaceae</taxon>
        <taxon>Mycolicibacterium</taxon>
    </lineage>
</organism>
<evidence type="ECO:0000313" key="7">
    <source>
        <dbReference type="Proteomes" id="UP000708347"/>
    </source>
</evidence>
<dbReference type="Gene3D" id="1.10.357.10">
    <property type="entry name" value="Tetracycline Repressor, domain 2"/>
    <property type="match status" value="1"/>
</dbReference>
<evidence type="ECO:0000313" key="6">
    <source>
        <dbReference type="EMBL" id="NTY61786.1"/>
    </source>
</evidence>
<reference evidence="6 7" key="1">
    <citation type="submission" date="2019-05" db="EMBL/GenBank/DDBJ databases">
        <title>Mycolicibacterium sphagni ENV482 genome assembly.</title>
        <authorList>
            <person name="Chen W."/>
            <person name="Faulkner N.W."/>
            <person name="Hyman M.R."/>
        </authorList>
    </citation>
    <scope>NUCLEOTIDE SEQUENCE [LARGE SCALE GENOMIC DNA]</scope>
    <source>
        <strain evidence="6 7">ENV482</strain>
    </source>
</reference>
<comment type="caution">
    <text evidence="6">The sequence shown here is derived from an EMBL/GenBank/DDBJ whole genome shotgun (WGS) entry which is preliminary data.</text>
</comment>
<evidence type="ECO:0000256" key="3">
    <source>
        <dbReference type="ARBA" id="ARBA00023163"/>
    </source>
</evidence>
<dbReference type="InterPro" id="IPR041642">
    <property type="entry name" value="KstR_C"/>
</dbReference>